<name>A0A0A9AHD9_ARUDO</name>
<evidence type="ECO:0000313" key="1">
    <source>
        <dbReference type="EMBL" id="JAD48375.1"/>
    </source>
</evidence>
<organism evidence="1">
    <name type="scientific">Arundo donax</name>
    <name type="common">Giant reed</name>
    <name type="synonym">Donax arundinaceus</name>
    <dbReference type="NCBI Taxonomy" id="35708"/>
    <lineage>
        <taxon>Eukaryota</taxon>
        <taxon>Viridiplantae</taxon>
        <taxon>Streptophyta</taxon>
        <taxon>Embryophyta</taxon>
        <taxon>Tracheophyta</taxon>
        <taxon>Spermatophyta</taxon>
        <taxon>Magnoliopsida</taxon>
        <taxon>Liliopsida</taxon>
        <taxon>Poales</taxon>
        <taxon>Poaceae</taxon>
        <taxon>PACMAD clade</taxon>
        <taxon>Arundinoideae</taxon>
        <taxon>Arundineae</taxon>
        <taxon>Arundo</taxon>
    </lineage>
</organism>
<protein>
    <submittedName>
        <fullName evidence="1">Uncharacterized protein</fullName>
    </submittedName>
</protein>
<proteinExistence type="predicted"/>
<reference evidence="1" key="1">
    <citation type="submission" date="2014-09" db="EMBL/GenBank/DDBJ databases">
        <authorList>
            <person name="Magalhaes I.L.F."/>
            <person name="Oliveira U."/>
            <person name="Santos F.R."/>
            <person name="Vidigal T.H.D.A."/>
            <person name="Brescovit A.D."/>
            <person name="Santos A.J."/>
        </authorList>
    </citation>
    <scope>NUCLEOTIDE SEQUENCE</scope>
    <source>
        <tissue evidence="1">Shoot tissue taken approximately 20 cm above the soil surface</tissue>
    </source>
</reference>
<reference evidence="1" key="2">
    <citation type="journal article" date="2015" name="Data Brief">
        <title>Shoot transcriptome of the giant reed, Arundo donax.</title>
        <authorList>
            <person name="Barrero R.A."/>
            <person name="Guerrero F.D."/>
            <person name="Moolhuijzen P."/>
            <person name="Goolsby J.A."/>
            <person name="Tidwell J."/>
            <person name="Bellgard S.E."/>
            <person name="Bellgard M.I."/>
        </authorList>
    </citation>
    <scope>NUCLEOTIDE SEQUENCE</scope>
    <source>
        <tissue evidence="1">Shoot tissue taken approximately 20 cm above the soil surface</tissue>
    </source>
</reference>
<dbReference type="EMBL" id="GBRH01249520">
    <property type="protein sequence ID" value="JAD48375.1"/>
    <property type="molecule type" value="Transcribed_RNA"/>
</dbReference>
<dbReference type="AlphaFoldDB" id="A0A0A9AHD9"/>
<accession>A0A0A9AHD9</accession>
<sequence length="43" mass="4817">MLTMSASPPEGLATIISRLRVVSVHAWLQNSTMQEHRVGLIER</sequence>